<sequence>MSEDFNVLNSLMSWSWARESREVLERWLEWLDSWAFALHHVDQARIEHARVARGELLTRIGWSEVPRTDYRGAVLWSETASTTDFLPLARAIQTLRFRALWLYLHFQIRNNADSIEEHILDAPTRTLSTEKEEWLFEQLMNEGAFGGVLEEMTGEQEKWQTVDPMSVRNGLDMSETRIYIWKMRG</sequence>
<comment type="caution">
    <text evidence="1">The sequence shown here is derived from an EMBL/GenBank/DDBJ whole genome shotgun (WGS) entry which is preliminary data.</text>
</comment>
<accession>A0A8H6CH02</accession>
<evidence type="ECO:0000313" key="2">
    <source>
        <dbReference type="Proteomes" id="UP000593566"/>
    </source>
</evidence>
<dbReference type="AlphaFoldDB" id="A0A8H6CH02"/>
<name>A0A8H6CH02_9LECA</name>
<proteinExistence type="predicted"/>
<reference evidence="1 2" key="1">
    <citation type="journal article" date="2020" name="Genomics">
        <title>Complete, high-quality genomes from long-read metagenomic sequencing of two wolf lichen thalli reveals enigmatic genome architecture.</title>
        <authorList>
            <person name="McKenzie S.K."/>
            <person name="Walston R.F."/>
            <person name="Allen J.L."/>
        </authorList>
    </citation>
    <scope>NUCLEOTIDE SEQUENCE [LARGE SCALE GENOMIC DNA]</scope>
    <source>
        <strain evidence="1">WasteWater1</strain>
    </source>
</reference>
<dbReference type="Proteomes" id="UP000593566">
    <property type="component" value="Unassembled WGS sequence"/>
</dbReference>
<gene>
    <name evidence="1" type="ORF">HO133_000037</name>
</gene>
<evidence type="ECO:0000313" key="1">
    <source>
        <dbReference type="EMBL" id="KAF6223195.1"/>
    </source>
</evidence>
<dbReference type="EMBL" id="JACCJB010000010">
    <property type="protein sequence ID" value="KAF6223195.1"/>
    <property type="molecule type" value="Genomic_DNA"/>
</dbReference>
<organism evidence="1 2">
    <name type="scientific">Letharia lupina</name>
    <dbReference type="NCBI Taxonomy" id="560253"/>
    <lineage>
        <taxon>Eukaryota</taxon>
        <taxon>Fungi</taxon>
        <taxon>Dikarya</taxon>
        <taxon>Ascomycota</taxon>
        <taxon>Pezizomycotina</taxon>
        <taxon>Lecanoromycetes</taxon>
        <taxon>OSLEUM clade</taxon>
        <taxon>Lecanoromycetidae</taxon>
        <taxon>Lecanorales</taxon>
        <taxon>Lecanorineae</taxon>
        <taxon>Parmeliaceae</taxon>
        <taxon>Letharia</taxon>
    </lineage>
</organism>
<dbReference type="GeneID" id="59328456"/>
<protein>
    <submittedName>
        <fullName evidence="1">Uncharacterized protein</fullName>
    </submittedName>
</protein>
<keyword evidence="2" id="KW-1185">Reference proteome</keyword>
<dbReference type="RefSeq" id="XP_037152412.1">
    <property type="nucleotide sequence ID" value="XM_037290977.1"/>
</dbReference>